<dbReference type="Proteomes" id="UP000281028">
    <property type="component" value="Unassembled WGS sequence"/>
</dbReference>
<comment type="caution">
    <text evidence="9">The sequence shown here is derived from an EMBL/GenBank/DDBJ whole genome shotgun (WGS) entry which is preliminary data.</text>
</comment>
<organism evidence="9 10">
    <name type="scientific">Chitinophaga solisilvae</name>
    <dbReference type="NCBI Taxonomy" id="1233460"/>
    <lineage>
        <taxon>Bacteria</taxon>
        <taxon>Pseudomonadati</taxon>
        <taxon>Bacteroidota</taxon>
        <taxon>Chitinophagia</taxon>
        <taxon>Chitinophagales</taxon>
        <taxon>Chitinophagaceae</taxon>
        <taxon>Chitinophaga</taxon>
    </lineage>
</organism>
<dbReference type="Pfam" id="PF04715">
    <property type="entry name" value="Anth_synt_I_N"/>
    <property type="match status" value="1"/>
</dbReference>
<comment type="cofactor">
    <cofactor evidence="1">
        <name>Mg(2+)</name>
        <dbReference type="ChEBI" id="CHEBI:18420"/>
    </cofactor>
</comment>
<dbReference type="GO" id="GO:0004049">
    <property type="term" value="F:anthranilate synthase activity"/>
    <property type="evidence" value="ECO:0007669"/>
    <property type="project" value="UniProtKB-EC"/>
</dbReference>
<reference evidence="9" key="1">
    <citation type="submission" date="2020-05" db="EMBL/GenBank/DDBJ databases">
        <title>Chitinophaga laudate sp. nov., isolated from a tropical peat swamp.</title>
        <authorList>
            <person name="Goh C.B.S."/>
            <person name="Lee M.S."/>
            <person name="Parimannan S."/>
            <person name="Pasbakhsh P."/>
            <person name="Yule C.M."/>
            <person name="Rajandas H."/>
            <person name="Loke S."/>
            <person name="Croft L."/>
            <person name="Tan J.B.L."/>
        </authorList>
    </citation>
    <scope>NUCLEOTIDE SEQUENCE</scope>
    <source>
        <strain evidence="9">Mgbs1</strain>
    </source>
</reference>
<dbReference type="SUPFAM" id="SSF56322">
    <property type="entry name" value="ADC synthase"/>
    <property type="match status" value="1"/>
</dbReference>
<evidence type="ECO:0000256" key="5">
    <source>
        <dbReference type="ARBA" id="ARBA00022842"/>
    </source>
</evidence>
<dbReference type="InterPro" id="IPR015890">
    <property type="entry name" value="Chorismate_C"/>
</dbReference>
<dbReference type="EMBL" id="RIAR02000001">
    <property type="protein sequence ID" value="NSL87308.1"/>
    <property type="molecule type" value="Genomic_DNA"/>
</dbReference>
<dbReference type="PANTHER" id="PTHR11236:SF48">
    <property type="entry name" value="ISOCHORISMATE SYNTHASE MENF"/>
    <property type="match status" value="1"/>
</dbReference>
<dbReference type="GO" id="GO:0046872">
    <property type="term" value="F:metal ion binding"/>
    <property type="evidence" value="ECO:0007669"/>
    <property type="project" value="UniProtKB-KW"/>
</dbReference>
<evidence type="ECO:0000313" key="9">
    <source>
        <dbReference type="EMBL" id="NSL87308.1"/>
    </source>
</evidence>
<comment type="function">
    <text evidence="7">Part of a heterotetrameric complex that catalyzes the two-step biosynthesis of anthranilate, an intermediate in the biosynthesis of L-tryptophan. In the first step, the glutamine-binding beta subunit (TrpG) of anthranilate synthase (AS) provides the glutamine amidotransferase activity which generates ammonia as a substrate that, along with chorismate, is used in the second step, catalyzed by the large alpha subunit of AS (TrpE) to produce anthranilate. In the absence of TrpG, TrpE can synthesize anthranilate directly from chorismate and high concentrations of ammonia.</text>
</comment>
<dbReference type="InterPro" id="IPR019999">
    <property type="entry name" value="Anth_synth_I-like"/>
</dbReference>
<dbReference type="OrthoDB" id="9803598at2"/>
<proteinExistence type="predicted"/>
<dbReference type="PRINTS" id="PR00095">
    <property type="entry name" value="ANTSNTHASEI"/>
</dbReference>
<name>A0A3S1B4E3_9BACT</name>
<evidence type="ECO:0000256" key="6">
    <source>
        <dbReference type="ARBA" id="ARBA00023239"/>
    </source>
</evidence>
<dbReference type="AlphaFoldDB" id="A0A3S1B4E3"/>
<keyword evidence="4" id="KW-0479">Metal-binding</keyword>
<dbReference type="PANTHER" id="PTHR11236">
    <property type="entry name" value="AMINOBENZOATE/ANTHRANILATE SYNTHASE"/>
    <property type="match status" value="1"/>
</dbReference>
<evidence type="ECO:0000256" key="1">
    <source>
        <dbReference type="ARBA" id="ARBA00001946"/>
    </source>
</evidence>
<evidence type="ECO:0000256" key="7">
    <source>
        <dbReference type="ARBA" id="ARBA00025634"/>
    </source>
</evidence>
<keyword evidence="10" id="KW-1185">Reference proteome</keyword>
<evidence type="ECO:0000256" key="8">
    <source>
        <dbReference type="ARBA" id="ARBA00047683"/>
    </source>
</evidence>
<keyword evidence="5" id="KW-0460">Magnesium</keyword>
<dbReference type="Pfam" id="PF00425">
    <property type="entry name" value="Chorismate_bind"/>
    <property type="match status" value="1"/>
</dbReference>
<keyword evidence="6" id="KW-0456">Lyase</keyword>
<protein>
    <recommendedName>
        <fullName evidence="3">Anthranilate synthase component 1</fullName>
    </recommendedName>
</protein>
<dbReference type="GO" id="GO:0000162">
    <property type="term" value="P:L-tryptophan biosynthetic process"/>
    <property type="evidence" value="ECO:0007669"/>
    <property type="project" value="TreeGrafter"/>
</dbReference>
<comment type="subunit">
    <text evidence="2">Heterotetramer consisting of two non-identical subunits: a beta subunit (TrpG) and a large alpha subunit (TrpE).</text>
</comment>
<dbReference type="InterPro" id="IPR006805">
    <property type="entry name" value="Anth_synth_I_N"/>
</dbReference>
<accession>A0A3S1B4E3</accession>
<sequence length="467" mass="53456">MIVNFNTRSVQLLGDTLTPVEIYLRVRDEFPNSIILESSDYHQRQHSYSYICCDPVSSFEVKEEQITIAFPGEDPETTPVTAHRQVLAALQRYTASFSYSHPRTPYVTHGLFGFTSYNAVRYFEEADIHDFENEDRSIPDLFYQVYRYVIIYSHHNDEVWLYEHTPQGETSNLDGMQHLISRKSYPHYPFHSSPEETSNFTDEEFLQVVQKGIDHCYRGDVFQVVLSRRFSRRYRGDDFMVYRALRHINPSPYLFYFDAGSFRIFGSSPEAQIVVKDGIATVFPIAGTVKRTGNAEEDQQLTDRLLQDPKENAEHIMLVDLARNDLSTHGSSVAVETFREVQYYSHVIHLVSKVTGKLDDPQGSLQMLANTFPAGTLSGAPKHKALQLINTYERQCRGYYGGAIGYISFHGEVDHAIMIRTVLSKDNHLYYQAGAGVVARSNVQSELQEVNNKLMALKRAIEYAATF</sequence>
<evidence type="ECO:0000256" key="3">
    <source>
        <dbReference type="ARBA" id="ARBA00020653"/>
    </source>
</evidence>
<gene>
    <name evidence="9" type="ORF">ECE50_010735</name>
</gene>
<comment type="catalytic activity">
    <reaction evidence="8">
        <text>chorismate + L-glutamine = anthranilate + pyruvate + L-glutamate + H(+)</text>
        <dbReference type="Rhea" id="RHEA:21732"/>
        <dbReference type="ChEBI" id="CHEBI:15361"/>
        <dbReference type="ChEBI" id="CHEBI:15378"/>
        <dbReference type="ChEBI" id="CHEBI:16567"/>
        <dbReference type="ChEBI" id="CHEBI:29748"/>
        <dbReference type="ChEBI" id="CHEBI:29985"/>
        <dbReference type="ChEBI" id="CHEBI:58359"/>
        <dbReference type="EC" id="4.1.3.27"/>
    </reaction>
</comment>
<evidence type="ECO:0000256" key="4">
    <source>
        <dbReference type="ARBA" id="ARBA00022723"/>
    </source>
</evidence>
<evidence type="ECO:0000313" key="10">
    <source>
        <dbReference type="Proteomes" id="UP000281028"/>
    </source>
</evidence>
<dbReference type="Gene3D" id="3.60.120.10">
    <property type="entry name" value="Anthranilate synthase"/>
    <property type="match status" value="1"/>
</dbReference>
<dbReference type="InterPro" id="IPR005801">
    <property type="entry name" value="ADC_synthase"/>
</dbReference>
<evidence type="ECO:0000256" key="2">
    <source>
        <dbReference type="ARBA" id="ARBA00011575"/>
    </source>
</evidence>